<evidence type="ECO:0000256" key="1">
    <source>
        <dbReference type="SAM" id="Phobius"/>
    </source>
</evidence>
<protein>
    <submittedName>
        <fullName evidence="2">DUF2975 domain-containing protein</fullName>
    </submittedName>
</protein>
<dbReference type="Pfam" id="PF11188">
    <property type="entry name" value="DUF2975"/>
    <property type="match status" value="1"/>
</dbReference>
<sequence>MKNTDDFVFKALHVIAWIIFVGLSIEAGALLVTFAFSIFKPETVPLLYQKLDLSPMYARSQMAFYSIYSLILSVAVLKAFLFYKLIELTTKIDLKKPFKDLISKQIYTVSYFTFTIGMLSYFGRETAKQLTKRGFETVGVHEFWVDSEAFILMAAVIYVIGNIFKRGIELQNENELTV</sequence>
<feature type="transmembrane region" description="Helical" evidence="1">
    <location>
        <begin position="62"/>
        <end position="86"/>
    </location>
</feature>
<dbReference type="InterPro" id="IPR021354">
    <property type="entry name" value="DUF2975"/>
</dbReference>
<accession>A0ABR8WLD1</accession>
<keyword evidence="3" id="KW-1185">Reference proteome</keyword>
<feature type="transmembrane region" description="Helical" evidence="1">
    <location>
        <begin position="12"/>
        <end position="39"/>
    </location>
</feature>
<dbReference type="EMBL" id="JACSPS010000002">
    <property type="protein sequence ID" value="MBD8017727.1"/>
    <property type="molecule type" value="Genomic_DNA"/>
</dbReference>
<feature type="transmembrane region" description="Helical" evidence="1">
    <location>
        <begin position="143"/>
        <end position="164"/>
    </location>
</feature>
<keyword evidence="1" id="KW-0472">Membrane</keyword>
<dbReference type="RefSeq" id="WP_251832940.1">
    <property type="nucleotide sequence ID" value="NZ_JACSPS010000002.1"/>
</dbReference>
<feature type="transmembrane region" description="Helical" evidence="1">
    <location>
        <begin position="106"/>
        <end position="123"/>
    </location>
</feature>
<evidence type="ECO:0000313" key="3">
    <source>
        <dbReference type="Proteomes" id="UP000626242"/>
    </source>
</evidence>
<gene>
    <name evidence="2" type="ORF">H9628_04520</name>
</gene>
<evidence type="ECO:0000313" key="2">
    <source>
        <dbReference type="EMBL" id="MBD8017727.1"/>
    </source>
</evidence>
<reference evidence="2 3" key="1">
    <citation type="submission" date="2020-08" db="EMBL/GenBank/DDBJ databases">
        <title>A Genomic Blueprint of the Chicken Gut Microbiome.</title>
        <authorList>
            <person name="Gilroy R."/>
            <person name="Ravi A."/>
            <person name="Getino M."/>
            <person name="Pursley I."/>
            <person name="Horton D.L."/>
            <person name="Alikhan N.-F."/>
            <person name="Baker D."/>
            <person name="Gharbi K."/>
            <person name="Hall N."/>
            <person name="Watson M."/>
            <person name="Adriaenssens E.M."/>
            <person name="Foster-Nyarko E."/>
            <person name="Jarju S."/>
            <person name="Secka A."/>
            <person name="Antonio M."/>
            <person name="Oren A."/>
            <person name="Chaudhuri R."/>
            <person name="La Ragione R.M."/>
            <person name="Hildebrand F."/>
            <person name="Pallen M.J."/>
        </authorList>
    </citation>
    <scope>NUCLEOTIDE SEQUENCE [LARGE SCALE GENOMIC DNA]</scope>
    <source>
        <strain evidence="2 3">Sa1CVA4</strain>
    </source>
</reference>
<comment type="caution">
    <text evidence="2">The sequence shown here is derived from an EMBL/GenBank/DDBJ whole genome shotgun (WGS) entry which is preliminary data.</text>
</comment>
<name>A0ABR8WLD1_9FLAO</name>
<proteinExistence type="predicted"/>
<keyword evidence="1" id="KW-0812">Transmembrane</keyword>
<organism evidence="2 3">
    <name type="scientific">Kaistella pullorum</name>
    <dbReference type="NCBI Taxonomy" id="2763074"/>
    <lineage>
        <taxon>Bacteria</taxon>
        <taxon>Pseudomonadati</taxon>
        <taxon>Bacteroidota</taxon>
        <taxon>Flavobacteriia</taxon>
        <taxon>Flavobacteriales</taxon>
        <taxon>Weeksellaceae</taxon>
        <taxon>Chryseobacterium group</taxon>
        <taxon>Kaistella</taxon>
    </lineage>
</organism>
<keyword evidence="1" id="KW-1133">Transmembrane helix</keyword>
<dbReference type="Proteomes" id="UP000626242">
    <property type="component" value="Unassembled WGS sequence"/>
</dbReference>